<dbReference type="Gene3D" id="2.60.200.20">
    <property type="match status" value="1"/>
</dbReference>
<feature type="domain" description="FHA" evidence="1">
    <location>
        <begin position="26"/>
        <end position="74"/>
    </location>
</feature>
<organism evidence="2 3">
    <name type="scientific">Pseudanabaena mucicola FACHB-723</name>
    <dbReference type="NCBI Taxonomy" id="2692860"/>
    <lineage>
        <taxon>Bacteria</taxon>
        <taxon>Bacillati</taxon>
        <taxon>Cyanobacteriota</taxon>
        <taxon>Cyanophyceae</taxon>
        <taxon>Pseudanabaenales</taxon>
        <taxon>Pseudanabaenaceae</taxon>
        <taxon>Pseudanabaena</taxon>
    </lineage>
</organism>
<dbReference type="PROSITE" id="PS50006">
    <property type="entry name" value="FHA_DOMAIN"/>
    <property type="match status" value="1"/>
</dbReference>
<reference evidence="2 3" key="1">
    <citation type="journal article" date="2020" name="ISME J.">
        <title>Comparative genomics reveals insights into cyanobacterial evolution and habitat adaptation.</title>
        <authorList>
            <person name="Chen M.Y."/>
            <person name="Teng W.K."/>
            <person name="Zhao L."/>
            <person name="Hu C.X."/>
            <person name="Zhou Y.K."/>
            <person name="Han B.P."/>
            <person name="Song L.R."/>
            <person name="Shu W.S."/>
        </authorList>
    </citation>
    <scope>NUCLEOTIDE SEQUENCE [LARGE SCALE GENOMIC DNA]</scope>
    <source>
        <strain evidence="2 3">FACHB-723</strain>
    </source>
</reference>
<accession>A0ABR7ZTU0</accession>
<dbReference type="CDD" id="cd00060">
    <property type="entry name" value="FHA"/>
    <property type="match status" value="1"/>
</dbReference>
<gene>
    <name evidence="2" type="ORF">H6F41_02135</name>
</gene>
<dbReference type="EMBL" id="JACJQB010000002">
    <property type="protein sequence ID" value="MBD2186942.1"/>
    <property type="molecule type" value="Genomic_DNA"/>
</dbReference>
<dbReference type="InterPro" id="IPR000253">
    <property type="entry name" value="FHA_dom"/>
</dbReference>
<dbReference type="SMART" id="SM00240">
    <property type="entry name" value="FHA"/>
    <property type="match status" value="1"/>
</dbReference>
<keyword evidence="3" id="KW-1185">Reference proteome</keyword>
<comment type="caution">
    <text evidence="2">The sequence shown here is derived from an EMBL/GenBank/DDBJ whole genome shotgun (WGS) entry which is preliminary data.</text>
</comment>
<proteinExistence type="predicted"/>
<sequence length="101" mass="11237">MITLNLLHSAQANPIQTWKFTTKSIIRIGRAADNDVVISSPTVSRYHVEIHHQPKQWQLVNISDNGTYIDQQPINTEVLVNGAVIQLAVNGAKLQILLDQA</sequence>
<name>A0ABR7ZTU0_9CYAN</name>
<protein>
    <submittedName>
        <fullName evidence="2">FHA domain-containing protein</fullName>
    </submittedName>
</protein>
<dbReference type="RefSeq" id="WP_190401827.1">
    <property type="nucleotide sequence ID" value="NZ_JACJQB010000002.1"/>
</dbReference>
<evidence type="ECO:0000259" key="1">
    <source>
        <dbReference type="PROSITE" id="PS50006"/>
    </source>
</evidence>
<dbReference type="Pfam" id="PF00498">
    <property type="entry name" value="FHA"/>
    <property type="match status" value="1"/>
</dbReference>
<dbReference type="InterPro" id="IPR008984">
    <property type="entry name" value="SMAD_FHA_dom_sf"/>
</dbReference>
<evidence type="ECO:0000313" key="2">
    <source>
        <dbReference type="EMBL" id="MBD2186942.1"/>
    </source>
</evidence>
<dbReference type="Proteomes" id="UP000642094">
    <property type="component" value="Unassembled WGS sequence"/>
</dbReference>
<dbReference type="SUPFAM" id="SSF49879">
    <property type="entry name" value="SMAD/FHA domain"/>
    <property type="match status" value="1"/>
</dbReference>
<evidence type="ECO:0000313" key="3">
    <source>
        <dbReference type="Proteomes" id="UP000642094"/>
    </source>
</evidence>